<dbReference type="Gene3D" id="3.30.200.20">
    <property type="entry name" value="Phosphorylase Kinase, domain 1"/>
    <property type="match status" value="1"/>
</dbReference>
<dbReference type="Pfam" id="PF00069">
    <property type="entry name" value="Pkinase"/>
    <property type="match status" value="1"/>
</dbReference>
<dbReference type="Gene3D" id="1.25.40.20">
    <property type="entry name" value="Ankyrin repeat-containing domain"/>
    <property type="match status" value="1"/>
</dbReference>
<dbReference type="PROSITE" id="PS50088">
    <property type="entry name" value="ANK_REPEAT"/>
    <property type="match status" value="1"/>
</dbReference>
<accession>A0ABR4I2G1</accession>
<evidence type="ECO:0000313" key="10">
    <source>
        <dbReference type="Proteomes" id="UP001610334"/>
    </source>
</evidence>
<dbReference type="PROSITE" id="PS50297">
    <property type="entry name" value="ANK_REP_REGION"/>
    <property type="match status" value="1"/>
</dbReference>
<evidence type="ECO:0000313" key="9">
    <source>
        <dbReference type="EMBL" id="KAL2821915.1"/>
    </source>
</evidence>
<keyword evidence="5" id="KW-0067">ATP-binding</keyword>
<evidence type="ECO:0000256" key="5">
    <source>
        <dbReference type="ARBA" id="ARBA00022840"/>
    </source>
</evidence>
<dbReference type="Proteomes" id="UP001610334">
    <property type="component" value="Unassembled WGS sequence"/>
</dbReference>
<dbReference type="InterPro" id="IPR011009">
    <property type="entry name" value="Kinase-like_dom_sf"/>
</dbReference>
<name>A0ABR4I2G1_9EURO</name>
<dbReference type="Pfam" id="PF00023">
    <property type="entry name" value="Ank"/>
    <property type="match status" value="1"/>
</dbReference>
<dbReference type="SUPFAM" id="SSF48403">
    <property type="entry name" value="Ankyrin repeat"/>
    <property type="match status" value="1"/>
</dbReference>
<evidence type="ECO:0000256" key="1">
    <source>
        <dbReference type="ARBA" id="ARBA00022527"/>
    </source>
</evidence>
<feature type="repeat" description="ANK" evidence="6">
    <location>
        <begin position="718"/>
        <end position="750"/>
    </location>
</feature>
<dbReference type="SMART" id="SM00220">
    <property type="entry name" value="S_TKc"/>
    <property type="match status" value="1"/>
</dbReference>
<sequence>MAENKPDNVTSGVLTVKLGWAFGLSLPDPMSENWRERWRPYVIAEYEGLQLSSEDLDSIPTKGLVSWVAWHRPFRFDLFPSLLEEEEELTLSLFVSRRDFDATTRSSSGEESEPRGMSLGLVKMNPFLIGSGTRTVDVQNGTGSVELEISYTQKEISSLLKTWADWIVRGGKKGASDRGLVYVEKKDSGRSYGMEAIDTPRSVHDVGPESGINMASSLTLRAGIQHPFIAPLRFAFVSDDGRLELLSPLGSGGYLSDHVQRERRFGIPKARHYAAELVCILEYLHGKNIIIGSLKVENILLDSSGHASLCKPSLYALESSKDRECILPSTPPYPAPEDLLSDSEPSRAGDWWSLGIILYELLTGAPPFYHKDNGERRHKIIHHDLLLPVTLTSSAKDILTKLLDKDPTHRLGANGVAEVKVHPFFDGLKWDECVQRKLATPFKPYDASMVLWREPHTYTYERPKGERVEFGGLAYEMIGTPWFPLHRLIGPATDGKPTSNANKTPSKEEWDLTWEPADGELYFHNRSTDQRVLAKRDAVTQGETPPGAASDHPTERQQKEALAAALKTGYGSRVFSQLLSYGLNLNSRIVDFNHSPSRHITPLEWAVEDERPDLVHLFLDYGADADFTIPSQEGPALVRAVTRKHHSLVETLVQRTANRVSRTRALAIAVEQQDTPLATILLAHGVCCDFEESDRPLPADPFNWDYDSNLSRTLEAEDLTPPLVRAARLGNLALVTLLLEHGADVNVAYHDLGGQREGGWPRDSKIPARFSCGRAVQIAMEMGFPEVVRVLVDAGADVDLAQPAWLVLDHVCQPVPRAAYLEIADGLKDVVAERRGGPIPK</sequence>
<dbReference type="InterPro" id="IPR036770">
    <property type="entry name" value="Ankyrin_rpt-contain_sf"/>
</dbReference>
<dbReference type="InterPro" id="IPR000719">
    <property type="entry name" value="Prot_kinase_dom"/>
</dbReference>
<feature type="region of interest" description="Disordered" evidence="7">
    <location>
        <begin position="537"/>
        <end position="558"/>
    </location>
</feature>
<dbReference type="Gene3D" id="1.10.510.10">
    <property type="entry name" value="Transferase(Phosphotransferase) domain 1"/>
    <property type="match status" value="1"/>
</dbReference>
<evidence type="ECO:0000256" key="4">
    <source>
        <dbReference type="ARBA" id="ARBA00022777"/>
    </source>
</evidence>
<evidence type="ECO:0000256" key="6">
    <source>
        <dbReference type="PROSITE-ProRule" id="PRU00023"/>
    </source>
</evidence>
<dbReference type="SUPFAM" id="SSF56112">
    <property type="entry name" value="Protein kinase-like (PK-like)"/>
    <property type="match status" value="1"/>
</dbReference>
<gene>
    <name evidence="9" type="ORF">BJX63DRAFT_427277</name>
</gene>
<feature type="domain" description="Protein kinase" evidence="8">
    <location>
        <begin position="167"/>
        <end position="425"/>
    </location>
</feature>
<comment type="caution">
    <text evidence="9">The sequence shown here is derived from an EMBL/GenBank/DDBJ whole genome shotgun (WGS) entry which is preliminary data.</text>
</comment>
<organism evidence="9 10">
    <name type="scientific">Aspergillus granulosus</name>
    <dbReference type="NCBI Taxonomy" id="176169"/>
    <lineage>
        <taxon>Eukaryota</taxon>
        <taxon>Fungi</taxon>
        <taxon>Dikarya</taxon>
        <taxon>Ascomycota</taxon>
        <taxon>Pezizomycotina</taxon>
        <taxon>Eurotiomycetes</taxon>
        <taxon>Eurotiomycetidae</taxon>
        <taxon>Eurotiales</taxon>
        <taxon>Aspergillaceae</taxon>
        <taxon>Aspergillus</taxon>
        <taxon>Aspergillus subgen. Nidulantes</taxon>
    </lineage>
</organism>
<proteinExistence type="predicted"/>
<evidence type="ECO:0000259" key="8">
    <source>
        <dbReference type="PROSITE" id="PS50011"/>
    </source>
</evidence>
<dbReference type="EMBL" id="JBFXLT010000003">
    <property type="protein sequence ID" value="KAL2821915.1"/>
    <property type="molecule type" value="Genomic_DNA"/>
</dbReference>
<dbReference type="SMART" id="SM00248">
    <property type="entry name" value="ANK"/>
    <property type="match status" value="4"/>
</dbReference>
<evidence type="ECO:0000256" key="3">
    <source>
        <dbReference type="ARBA" id="ARBA00022741"/>
    </source>
</evidence>
<keyword evidence="10" id="KW-1185">Reference proteome</keyword>
<dbReference type="PANTHER" id="PTHR24351">
    <property type="entry name" value="RIBOSOMAL PROTEIN S6 KINASE"/>
    <property type="match status" value="1"/>
</dbReference>
<keyword evidence="1" id="KW-0723">Serine/threonine-protein kinase</keyword>
<keyword evidence="4" id="KW-0418">Kinase</keyword>
<evidence type="ECO:0000256" key="2">
    <source>
        <dbReference type="ARBA" id="ARBA00022679"/>
    </source>
</evidence>
<dbReference type="InterPro" id="IPR002110">
    <property type="entry name" value="Ankyrin_rpt"/>
</dbReference>
<keyword evidence="2" id="KW-0808">Transferase</keyword>
<keyword evidence="6" id="KW-0040">ANK repeat</keyword>
<evidence type="ECO:0000256" key="7">
    <source>
        <dbReference type="SAM" id="MobiDB-lite"/>
    </source>
</evidence>
<protein>
    <recommendedName>
        <fullName evidence="8">Protein kinase domain-containing protein</fullName>
    </recommendedName>
</protein>
<dbReference type="PROSITE" id="PS50011">
    <property type="entry name" value="PROTEIN_KINASE_DOM"/>
    <property type="match status" value="1"/>
</dbReference>
<keyword evidence="3" id="KW-0547">Nucleotide-binding</keyword>
<reference evidence="9 10" key="1">
    <citation type="submission" date="2024-07" db="EMBL/GenBank/DDBJ databases">
        <title>Section-level genome sequencing and comparative genomics of Aspergillus sections Usti and Cavernicolus.</title>
        <authorList>
            <consortium name="Lawrence Berkeley National Laboratory"/>
            <person name="Nybo J.L."/>
            <person name="Vesth T.C."/>
            <person name="Theobald S."/>
            <person name="Frisvad J.C."/>
            <person name="Larsen T.O."/>
            <person name="Kjaerboelling I."/>
            <person name="Rothschild-Mancinelli K."/>
            <person name="Lyhne E.K."/>
            <person name="Kogle M.E."/>
            <person name="Barry K."/>
            <person name="Clum A."/>
            <person name="Na H."/>
            <person name="Ledsgaard L."/>
            <person name="Lin J."/>
            <person name="Lipzen A."/>
            <person name="Kuo A."/>
            <person name="Riley R."/>
            <person name="Mondo S."/>
            <person name="Labutti K."/>
            <person name="Haridas S."/>
            <person name="Pangalinan J."/>
            <person name="Salamov A.A."/>
            <person name="Simmons B.A."/>
            <person name="Magnuson J.K."/>
            <person name="Chen J."/>
            <person name="Drula E."/>
            <person name="Henrissat B."/>
            <person name="Wiebenga A."/>
            <person name="Lubbers R.J."/>
            <person name="Gomes A.C."/>
            <person name="Makela M.R."/>
            <person name="Stajich J."/>
            <person name="Grigoriev I.V."/>
            <person name="Mortensen U.H."/>
            <person name="De Vries R.P."/>
            <person name="Baker S.E."/>
            <person name="Andersen M.R."/>
        </authorList>
    </citation>
    <scope>NUCLEOTIDE SEQUENCE [LARGE SCALE GENOMIC DNA]</scope>
    <source>
        <strain evidence="9 10">CBS 588.65</strain>
    </source>
</reference>